<gene>
    <name evidence="6" type="ORF">UCDDA912_g03267</name>
</gene>
<proteinExistence type="predicted"/>
<accession>A0A0G2HP85</accession>
<evidence type="ECO:0000256" key="1">
    <source>
        <dbReference type="ARBA" id="ARBA00022723"/>
    </source>
</evidence>
<protein>
    <recommendedName>
        <fullName evidence="5">RanBP2-type domain-containing protein</fullName>
    </recommendedName>
</protein>
<dbReference type="GO" id="GO:0008270">
    <property type="term" value="F:zinc ion binding"/>
    <property type="evidence" value="ECO:0007669"/>
    <property type="project" value="UniProtKB-KW"/>
</dbReference>
<feature type="region of interest" description="Disordered" evidence="4">
    <location>
        <begin position="71"/>
        <end position="102"/>
    </location>
</feature>
<dbReference type="PROSITE" id="PS01358">
    <property type="entry name" value="ZF_RANBP2_1"/>
    <property type="match status" value="1"/>
</dbReference>
<dbReference type="EMBL" id="LCUC01000110">
    <property type="protein sequence ID" value="KKY36743.1"/>
    <property type="molecule type" value="Genomic_DNA"/>
</dbReference>
<keyword evidence="3" id="KW-0862">Zinc</keyword>
<dbReference type="AlphaFoldDB" id="A0A0G2HP85"/>
<evidence type="ECO:0000313" key="7">
    <source>
        <dbReference type="Proteomes" id="UP000034680"/>
    </source>
</evidence>
<evidence type="ECO:0000256" key="3">
    <source>
        <dbReference type="ARBA" id="ARBA00022833"/>
    </source>
</evidence>
<keyword evidence="1" id="KW-0479">Metal-binding</keyword>
<reference evidence="6 7" key="1">
    <citation type="submission" date="2015-05" db="EMBL/GenBank/DDBJ databases">
        <title>Distinctive expansion of gene families associated with plant cell wall degradation and secondary metabolism in the genomes of grapevine trunk pathogens.</title>
        <authorList>
            <person name="Lawrence D.P."/>
            <person name="Travadon R."/>
            <person name="Rolshausen P.E."/>
            <person name="Baumgartner K."/>
        </authorList>
    </citation>
    <scope>NUCLEOTIDE SEQUENCE [LARGE SCALE GENOMIC DNA]</scope>
    <source>
        <strain evidence="6">DA912</strain>
    </source>
</reference>
<evidence type="ECO:0000256" key="2">
    <source>
        <dbReference type="ARBA" id="ARBA00022771"/>
    </source>
</evidence>
<dbReference type="OrthoDB" id="5225108at2759"/>
<evidence type="ECO:0000256" key="4">
    <source>
        <dbReference type="SAM" id="MobiDB-lite"/>
    </source>
</evidence>
<reference evidence="6 7" key="2">
    <citation type="submission" date="2015-05" db="EMBL/GenBank/DDBJ databases">
        <authorList>
            <person name="Morales-Cruz A."/>
            <person name="Amrine K.C."/>
            <person name="Cantu D."/>
        </authorList>
    </citation>
    <scope>NUCLEOTIDE SEQUENCE [LARGE SCALE GENOMIC DNA]</scope>
    <source>
        <strain evidence="6">DA912</strain>
    </source>
</reference>
<dbReference type="Proteomes" id="UP000034680">
    <property type="component" value="Unassembled WGS sequence"/>
</dbReference>
<name>A0A0G2HP85_9PEZI</name>
<evidence type="ECO:0000259" key="5">
    <source>
        <dbReference type="PROSITE" id="PS01358"/>
    </source>
</evidence>
<keyword evidence="2" id="KW-0863">Zinc-finger</keyword>
<comment type="caution">
    <text evidence="6">The sequence shown here is derived from an EMBL/GenBank/DDBJ whole genome shotgun (WGS) entry which is preliminary data.</text>
</comment>
<dbReference type="InterPro" id="IPR001876">
    <property type="entry name" value="Znf_RanBP2"/>
</dbReference>
<organism evidence="6 7">
    <name type="scientific">Diaporthe ampelina</name>
    <dbReference type="NCBI Taxonomy" id="1214573"/>
    <lineage>
        <taxon>Eukaryota</taxon>
        <taxon>Fungi</taxon>
        <taxon>Dikarya</taxon>
        <taxon>Ascomycota</taxon>
        <taxon>Pezizomycotina</taxon>
        <taxon>Sordariomycetes</taxon>
        <taxon>Sordariomycetidae</taxon>
        <taxon>Diaporthales</taxon>
        <taxon>Diaporthaceae</taxon>
        <taxon>Diaporthe</taxon>
    </lineage>
</organism>
<feature type="domain" description="RanBP2-type" evidence="5">
    <location>
        <begin position="111"/>
        <end position="130"/>
    </location>
</feature>
<evidence type="ECO:0000313" key="6">
    <source>
        <dbReference type="EMBL" id="KKY36743.1"/>
    </source>
</evidence>
<sequence>MFRKLHRQIHNVVQRLRDMASNNSANQDAELSKYFINEDKARGVDSFEVAAMDIPQTARPENTSPLAKTFAVEEEGKGRSSTRFAATPRPGPRADKLEAEAQTQKVPRDAWTCCHCDVTNPLVGPVCWQCKSHYVCIRCRSA</sequence>
<keyword evidence="7" id="KW-1185">Reference proteome</keyword>